<evidence type="ECO:0000313" key="9">
    <source>
        <dbReference type="EMBL" id="SFG93324.1"/>
    </source>
</evidence>
<dbReference type="GO" id="GO:0031119">
    <property type="term" value="P:tRNA pseudouridine synthesis"/>
    <property type="evidence" value="ECO:0007669"/>
    <property type="project" value="UniProtKB-UniRule"/>
</dbReference>
<feature type="domain" description="tRNA pseudouridine synthase II TruB subfamily 1 C-terminal" evidence="7">
    <location>
        <begin position="256"/>
        <end position="312"/>
    </location>
</feature>
<dbReference type="InterPro" id="IPR014780">
    <property type="entry name" value="tRNA_psdUridine_synth_TruB"/>
</dbReference>
<dbReference type="GO" id="GO:0160148">
    <property type="term" value="F:tRNA pseudouridine(55) synthase activity"/>
    <property type="evidence" value="ECO:0007669"/>
    <property type="project" value="UniProtKB-EC"/>
</dbReference>
<dbReference type="InterPro" id="IPR015947">
    <property type="entry name" value="PUA-like_sf"/>
</dbReference>
<dbReference type="SUPFAM" id="SSF88697">
    <property type="entry name" value="PUA domain-like"/>
    <property type="match status" value="1"/>
</dbReference>
<dbReference type="NCBIfam" id="TIGR00431">
    <property type="entry name" value="TruB"/>
    <property type="match status" value="1"/>
</dbReference>
<proteinExistence type="inferred from homology"/>
<dbReference type="Pfam" id="PF09157">
    <property type="entry name" value="TruB-C_2"/>
    <property type="match status" value="1"/>
</dbReference>
<dbReference type="InterPro" id="IPR002501">
    <property type="entry name" value="PsdUridine_synth_N"/>
</dbReference>
<dbReference type="EMBL" id="FOOU01000020">
    <property type="protein sequence ID" value="SFG93324.1"/>
    <property type="molecule type" value="Genomic_DNA"/>
</dbReference>
<dbReference type="STRING" id="1045558.SAMN05216175_12019"/>
<dbReference type="CDD" id="cd02573">
    <property type="entry name" value="PseudoU_synth_EcTruB"/>
    <property type="match status" value="1"/>
</dbReference>
<dbReference type="RefSeq" id="WP_090730614.1">
    <property type="nucleotide sequence ID" value="NZ_FOOU01000020.1"/>
</dbReference>
<dbReference type="Proteomes" id="UP000198623">
    <property type="component" value="Unassembled WGS sequence"/>
</dbReference>
<dbReference type="HAMAP" id="MF_01080">
    <property type="entry name" value="TruB_bact"/>
    <property type="match status" value="1"/>
</dbReference>
<dbReference type="GO" id="GO:0003723">
    <property type="term" value="F:RNA binding"/>
    <property type="evidence" value="ECO:0007669"/>
    <property type="project" value="InterPro"/>
</dbReference>
<keyword evidence="4 5" id="KW-0413">Isomerase</keyword>
<dbReference type="OrthoDB" id="9802309at2"/>
<dbReference type="Gene3D" id="2.30.130.10">
    <property type="entry name" value="PUA domain"/>
    <property type="match status" value="1"/>
</dbReference>
<evidence type="ECO:0000256" key="2">
    <source>
        <dbReference type="ARBA" id="ARBA00005642"/>
    </source>
</evidence>
<dbReference type="SUPFAM" id="SSF55120">
    <property type="entry name" value="Pseudouridine synthase"/>
    <property type="match status" value="1"/>
</dbReference>
<evidence type="ECO:0000259" key="6">
    <source>
        <dbReference type="Pfam" id="PF01509"/>
    </source>
</evidence>
<name>A0A1I2VVU7_9GAMM</name>
<organism evidence="9 10">
    <name type="scientific">Neptunomonas qingdaonensis</name>
    <dbReference type="NCBI Taxonomy" id="1045558"/>
    <lineage>
        <taxon>Bacteria</taxon>
        <taxon>Pseudomonadati</taxon>
        <taxon>Pseudomonadota</taxon>
        <taxon>Gammaproteobacteria</taxon>
        <taxon>Oceanospirillales</taxon>
        <taxon>Oceanospirillaceae</taxon>
        <taxon>Neptunomonas</taxon>
    </lineage>
</organism>
<accession>A0A1I2VVU7</accession>
<reference evidence="10" key="1">
    <citation type="submission" date="2016-10" db="EMBL/GenBank/DDBJ databases">
        <authorList>
            <person name="Varghese N."/>
            <person name="Submissions S."/>
        </authorList>
    </citation>
    <scope>NUCLEOTIDE SEQUENCE [LARGE SCALE GENOMIC DNA]</scope>
    <source>
        <strain evidence="10">CGMCC 1.10971</strain>
    </source>
</reference>
<keyword evidence="10" id="KW-1185">Reference proteome</keyword>
<comment type="function">
    <text evidence="5">Responsible for synthesis of pseudouridine from uracil-55 in the psi GC loop of transfer RNAs.</text>
</comment>
<dbReference type="InterPro" id="IPR015240">
    <property type="entry name" value="tRNA_sdUridine_synth_fam1_C"/>
</dbReference>
<evidence type="ECO:0000259" key="7">
    <source>
        <dbReference type="Pfam" id="PF09157"/>
    </source>
</evidence>
<evidence type="ECO:0000256" key="5">
    <source>
        <dbReference type="HAMAP-Rule" id="MF_01080"/>
    </source>
</evidence>
<sequence length="319" mass="34809">MGRRHKGRPVDGIFLLDKPQGVSSNYVLQGVKRIYGAAKAGHTGALDPLATGMLPLTFGEATKFSQFLLNADKRYQTTAKLGIRTDSSDADGAVVATAEVGAHVTRELIQSLLEEHFSGEIEQVPSMFSALKHNGQPLYKLARQGVTVEVKPRKVTILHIEILDFRGDEVDLDIRCTKGTYIRSIVEDLGLLLGCGAHVKVLRRLDSGPYKAADMITLEQLQEIAAPIGSDEPPQSIQKRLDALLLAPWSAIEDSPVIELEAEQCARVLNGIVIDLNMPAQPLVRIQAKDTGKFLGIGEITEEGRLVSRRLMSTNEQPS</sequence>
<feature type="active site" description="Nucleophile" evidence="5">
    <location>
        <position position="47"/>
    </location>
</feature>
<dbReference type="Pfam" id="PF01509">
    <property type="entry name" value="TruB_N"/>
    <property type="match status" value="1"/>
</dbReference>
<dbReference type="Gene3D" id="3.30.2350.10">
    <property type="entry name" value="Pseudouridine synthase"/>
    <property type="match status" value="1"/>
</dbReference>
<dbReference type="EC" id="5.4.99.25" evidence="5"/>
<keyword evidence="3 5" id="KW-0819">tRNA processing</keyword>
<evidence type="ECO:0000256" key="4">
    <source>
        <dbReference type="ARBA" id="ARBA00023235"/>
    </source>
</evidence>
<dbReference type="InterPro" id="IPR036974">
    <property type="entry name" value="PUA_sf"/>
</dbReference>
<dbReference type="InterPro" id="IPR032819">
    <property type="entry name" value="TruB_C"/>
</dbReference>
<protein>
    <recommendedName>
        <fullName evidence="5">tRNA pseudouridine synthase B</fullName>
        <ecNumber evidence="5">5.4.99.25</ecNumber>
    </recommendedName>
    <alternativeName>
        <fullName evidence="5">tRNA pseudouridine(55) synthase</fullName>
        <shortName evidence="5">Psi55 synthase</shortName>
    </alternativeName>
    <alternativeName>
        <fullName evidence="5">tRNA pseudouridylate synthase</fullName>
    </alternativeName>
    <alternativeName>
        <fullName evidence="5">tRNA-uridine isomerase</fullName>
    </alternativeName>
</protein>
<evidence type="ECO:0000256" key="3">
    <source>
        <dbReference type="ARBA" id="ARBA00022694"/>
    </source>
</evidence>
<feature type="domain" description="Pseudouridine synthase II N-terminal" evidence="6">
    <location>
        <begin position="32"/>
        <end position="182"/>
    </location>
</feature>
<dbReference type="Pfam" id="PF16198">
    <property type="entry name" value="TruB_C_2"/>
    <property type="match status" value="1"/>
</dbReference>
<dbReference type="GO" id="GO:1990481">
    <property type="term" value="P:mRNA pseudouridine synthesis"/>
    <property type="evidence" value="ECO:0007669"/>
    <property type="project" value="TreeGrafter"/>
</dbReference>
<dbReference type="PANTHER" id="PTHR13767:SF2">
    <property type="entry name" value="PSEUDOURIDYLATE SYNTHASE TRUB1"/>
    <property type="match status" value="1"/>
</dbReference>
<dbReference type="InterPro" id="IPR020103">
    <property type="entry name" value="PsdUridine_synth_cat_dom_sf"/>
</dbReference>
<dbReference type="PANTHER" id="PTHR13767">
    <property type="entry name" value="TRNA-PSEUDOURIDINE SYNTHASE"/>
    <property type="match status" value="1"/>
</dbReference>
<comment type="catalytic activity">
    <reaction evidence="1 5">
        <text>uridine(55) in tRNA = pseudouridine(55) in tRNA</text>
        <dbReference type="Rhea" id="RHEA:42532"/>
        <dbReference type="Rhea" id="RHEA-COMP:10101"/>
        <dbReference type="Rhea" id="RHEA-COMP:10102"/>
        <dbReference type="ChEBI" id="CHEBI:65314"/>
        <dbReference type="ChEBI" id="CHEBI:65315"/>
        <dbReference type="EC" id="5.4.99.25"/>
    </reaction>
</comment>
<evidence type="ECO:0000313" key="10">
    <source>
        <dbReference type="Proteomes" id="UP000198623"/>
    </source>
</evidence>
<feature type="domain" description="tRNA pseudouridylate synthase B C-terminal" evidence="8">
    <location>
        <begin position="183"/>
        <end position="227"/>
    </location>
</feature>
<evidence type="ECO:0000256" key="1">
    <source>
        <dbReference type="ARBA" id="ARBA00000385"/>
    </source>
</evidence>
<gene>
    <name evidence="5" type="primary">truB</name>
    <name evidence="9" type="ORF">SAMN05216175_12019</name>
</gene>
<dbReference type="CDD" id="cd21152">
    <property type="entry name" value="PUA_TruB_bacterial"/>
    <property type="match status" value="1"/>
</dbReference>
<dbReference type="AlphaFoldDB" id="A0A1I2VVU7"/>
<evidence type="ECO:0000259" key="8">
    <source>
        <dbReference type="Pfam" id="PF16198"/>
    </source>
</evidence>
<comment type="similarity">
    <text evidence="2 5">Belongs to the pseudouridine synthase TruB family. Type 1 subfamily.</text>
</comment>